<keyword evidence="4" id="KW-0597">Phosphoprotein</keyword>
<reference evidence="17 18" key="1">
    <citation type="submission" date="2021-01" db="EMBL/GenBank/DDBJ databases">
        <title>Genomic Encyclopedia of Type Strains, Phase IV (KMG-IV): sequencing the most valuable type-strain genomes for metagenomic binning, comparative biology and taxonomic classification.</title>
        <authorList>
            <person name="Goeker M."/>
        </authorList>
    </citation>
    <scope>NUCLEOTIDE SEQUENCE [LARGE SCALE GENOMIC DNA]</scope>
    <source>
        <strain evidence="17 18">DSM 100968</strain>
    </source>
</reference>
<evidence type="ECO:0000256" key="6">
    <source>
        <dbReference type="ARBA" id="ARBA00022692"/>
    </source>
</evidence>
<dbReference type="PANTHER" id="PTHR24421">
    <property type="entry name" value="NITRATE/NITRITE SENSOR PROTEIN NARX-RELATED"/>
    <property type="match status" value="1"/>
</dbReference>
<dbReference type="PROSITE" id="PS50109">
    <property type="entry name" value="HIS_KIN"/>
    <property type="match status" value="1"/>
</dbReference>
<keyword evidence="3 13" id="KW-1003">Cell membrane</keyword>
<dbReference type="EC" id="2.7.13.3" evidence="13"/>
<feature type="domain" description="Histidine kinase" evidence="16">
    <location>
        <begin position="147"/>
        <end position="340"/>
    </location>
</feature>
<feature type="transmembrane region" description="Helical" evidence="15">
    <location>
        <begin position="12"/>
        <end position="32"/>
    </location>
</feature>
<comment type="catalytic activity">
    <reaction evidence="1 13">
        <text>ATP + protein L-histidine = ADP + protein N-phospho-L-histidine.</text>
        <dbReference type="EC" id="2.7.13.3"/>
    </reaction>
</comment>
<dbReference type="PIRSF" id="PIRSF037431">
    <property type="entry name" value="STHK_LiaS"/>
    <property type="match status" value="1"/>
</dbReference>
<dbReference type="SMART" id="SM00387">
    <property type="entry name" value="HATPase_c"/>
    <property type="match status" value="1"/>
</dbReference>
<dbReference type="GO" id="GO:0004673">
    <property type="term" value="F:protein histidine kinase activity"/>
    <property type="evidence" value="ECO:0007669"/>
    <property type="project" value="UniProtKB-EC"/>
</dbReference>
<dbReference type="InterPro" id="IPR017202">
    <property type="entry name" value="LiaS/VraS"/>
</dbReference>
<keyword evidence="8 13" id="KW-0418">Kinase</keyword>
<comment type="subcellular location">
    <subcellularLocation>
        <location evidence="2 13">Cell membrane</location>
        <topology evidence="2 13">Multi-pass membrane protein</topology>
    </subcellularLocation>
</comment>
<evidence type="ECO:0000256" key="7">
    <source>
        <dbReference type="ARBA" id="ARBA00022741"/>
    </source>
</evidence>
<evidence type="ECO:0000256" key="4">
    <source>
        <dbReference type="ARBA" id="ARBA00022553"/>
    </source>
</evidence>
<evidence type="ECO:0000256" key="3">
    <source>
        <dbReference type="ARBA" id="ARBA00022475"/>
    </source>
</evidence>
<dbReference type="SUPFAM" id="SSF55874">
    <property type="entry name" value="ATPase domain of HSP90 chaperone/DNA topoisomerase II/histidine kinase"/>
    <property type="match status" value="1"/>
</dbReference>
<evidence type="ECO:0000256" key="10">
    <source>
        <dbReference type="ARBA" id="ARBA00022989"/>
    </source>
</evidence>
<evidence type="ECO:0000256" key="5">
    <source>
        <dbReference type="ARBA" id="ARBA00022679"/>
    </source>
</evidence>
<evidence type="ECO:0000256" key="15">
    <source>
        <dbReference type="SAM" id="Phobius"/>
    </source>
</evidence>
<feature type="transmembrane region" description="Helical" evidence="15">
    <location>
        <begin position="44"/>
        <end position="66"/>
    </location>
</feature>
<dbReference type="Gene3D" id="3.30.565.10">
    <property type="entry name" value="Histidine kinase-like ATPase, C-terminal domain"/>
    <property type="match status" value="1"/>
</dbReference>
<dbReference type="Pfam" id="PF07730">
    <property type="entry name" value="HisKA_3"/>
    <property type="match status" value="1"/>
</dbReference>
<proteinExistence type="predicted"/>
<dbReference type="Pfam" id="PF02518">
    <property type="entry name" value="HATPase_c"/>
    <property type="match status" value="1"/>
</dbReference>
<dbReference type="RefSeq" id="WP_205007644.1">
    <property type="nucleotide sequence ID" value="NZ_CBCRXA010000034.1"/>
</dbReference>
<evidence type="ECO:0000256" key="13">
    <source>
        <dbReference type="PIRNR" id="PIRNR037431"/>
    </source>
</evidence>
<dbReference type="Gene3D" id="1.20.5.1930">
    <property type="match status" value="1"/>
</dbReference>
<keyword evidence="7 13" id="KW-0547">Nucleotide-binding</keyword>
<evidence type="ECO:0000313" key="17">
    <source>
        <dbReference type="EMBL" id="MBM7659100.1"/>
    </source>
</evidence>
<dbReference type="InterPro" id="IPR005467">
    <property type="entry name" value="His_kinase_dom"/>
</dbReference>
<evidence type="ECO:0000256" key="12">
    <source>
        <dbReference type="ARBA" id="ARBA00023136"/>
    </source>
</evidence>
<name>A0ABS2QCD8_9BACL</name>
<dbReference type="InterPro" id="IPR036890">
    <property type="entry name" value="HATPase_C_sf"/>
</dbReference>
<keyword evidence="14" id="KW-0175">Coiled coil</keyword>
<dbReference type="InterPro" id="IPR050482">
    <property type="entry name" value="Sensor_HK_TwoCompSys"/>
</dbReference>
<keyword evidence="5 13" id="KW-0808">Transferase</keyword>
<keyword evidence="12 13" id="KW-0472">Membrane</keyword>
<dbReference type="CDD" id="cd16917">
    <property type="entry name" value="HATPase_UhpB-NarQ-NarX-like"/>
    <property type="match status" value="1"/>
</dbReference>
<protein>
    <recommendedName>
        <fullName evidence="13">Sensor histidine kinase</fullName>
        <ecNumber evidence="13">2.7.13.3</ecNumber>
    </recommendedName>
</protein>
<dbReference type="InterPro" id="IPR003594">
    <property type="entry name" value="HATPase_dom"/>
</dbReference>
<keyword evidence="9 13" id="KW-0067">ATP-binding</keyword>
<dbReference type="Proteomes" id="UP000823201">
    <property type="component" value="Unassembled WGS sequence"/>
</dbReference>
<keyword evidence="6 15" id="KW-0812">Transmembrane</keyword>
<gene>
    <name evidence="17" type="ORF">JOC27_002594</name>
</gene>
<evidence type="ECO:0000256" key="11">
    <source>
        <dbReference type="ARBA" id="ARBA00023012"/>
    </source>
</evidence>
<evidence type="ECO:0000256" key="9">
    <source>
        <dbReference type="ARBA" id="ARBA00022840"/>
    </source>
</evidence>
<evidence type="ECO:0000256" key="1">
    <source>
        <dbReference type="ARBA" id="ARBA00000085"/>
    </source>
</evidence>
<organism evidence="17 18">
    <name type="scientific">Sporolactobacillus spathodeae</name>
    <dbReference type="NCBI Taxonomy" id="1465502"/>
    <lineage>
        <taxon>Bacteria</taxon>
        <taxon>Bacillati</taxon>
        <taxon>Bacillota</taxon>
        <taxon>Bacilli</taxon>
        <taxon>Bacillales</taxon>
        <taxon>Sporolactobacillaceae</taxon>
        <taxon>Sporolactobacillus</taxon>
    </lineage>
</organism>
<keyword evidence="10 15" id="KW-1133">Transmembrane helix</keyword>
<evidence type="ECO:0000313" key="18">
    <source>
        <dbReference type="Proteomes" id="UP000823201"/>
    </source>
</evidence>
<keyword evidence="11 13" id="KW-0902">Two-component regulatory system</keyword>
<sequence>MKLFKRQCLTVSLFSLILFLIFSIVYFVAFPLKDWALLWQRQIWHLPFLLVAPALSLLLGFVAGLLSGYGMRQTLLELDDAITDVIQGNAIKKHDQAADHLHSVYTKLNQLAEKLSEQTQTTQKMANETAKLEEQAVQKIISEERNRLARELHDSVSQQLFAASMLMSTINESRANAEDTESNQLRLVEQTIHQSQLEMRALFLHLRPVQLHGKALKMGIEQLLNELRLKVPMSINWTVEPVTLEKGIEDQLFRILQESVSNVLRHAKASKLNVLLLAPENHVILRISDDGVGFNPQTNKPGSYGLANMKERAAQIGGHLKLVSIPGHGTILEVNVPIIKEEKHK</sequence>
<evidence type="ECO:0000256" key="2">
    <source>
        <dbReference type="ARBA" id="ARBA00004651"/>
    </source>
</evidence>
<feature type="coiled-coil region" evidence="14">
    <location>
        <begin position="108"/>
        <end position="135"/>
    </location>
</feature>
<dbReference type="InterPro" id="IPR011712">
    <property type="entry name" value="Sig_transdc_His_kin_sub3_dim/P"/>
</dbReference>
<dbReference type="PANTHER" id="PTHR24421:SF37">
    <property type="entry name" value="SENSOR HISTIDINE KINASE NARS"/>
    <property type="match status" value="1"/>
</dbReference>
<keyword evidence="18" id="KW-1185">Reference proteome</keyword>
<accession>A0ABS2QCD8</accession>
<evidence type="ECO:0000256" key="8">
    <source>
        <dbReference type="ARBA" id="ARBA00022777"/>
    </source>
</evidence>
<dbReference type="EMBL" id="JAFBEV010000035">
    <property type="protein sequence ID" value="MBM7659100.1"/>
    <property type="molecule type" value="Genomic_DNA"/>
</dbReference>
<evidence type="ECO:0000256" key="14">
    <source>
        <dbReference type="SAM" id="Coils"/>
    </source>
</evidence>
<evidence type="ECO:0000259" key="16">
    <source>
        <dbReference type="PROSITE" id="PS50109"/>
    </source>
</evidence>
<comment type="caution">
    <text evidence="17">The sequence shown here is derived from an EMBL/GenBank/DDBJ whole genome shotgun (WGS) entry which is preliminary data.</text>
</comment>